<gene>
    <name evidence="2" type="ORF">OXX778_LOCUS14224</name>
</gene>
<keyword evidence="3" id="KW-1185">Reference proteome</keyword>
<dbReference type="PANTHER" id="PTHR21359:SF1">
    <property type="entry name" value="DUF5577 DOMAIN-CONTAINING PROTEIN"/>
    <property type="match status" value="1"/>
</dbReference>
<dbReference type="Gene3D" id="1.10.150.50">
    <property type="entry name" value="Transcription Factor, Ets-1"/>
    <property type="match status" value="1"/>
</dbReference>
<dbReference type="PANTHER" id="PTHR21359">
    <property type="entry name" value="DUF5577 DOMAIN-CONTAINING PROTEIN"/>
    <property type="match status" value="1"/>
</dbReference>
<dbReference type="EMBL" id="CAJNOC010002884">
    <property type="protein sequence ID" value="CAF0956551.1"/>
    <property type="molecule type" value="Genomic_DNA"/>
</dbReference>
<name>A0A814DS26_9BILA</name>
<evidence type="ECO:0000313" key="3">
    <source>
        <dbReference type="Proteomes" id="UP000663879"/>
    </source>
</evidence>
<dbReference type="InterPro" id="IPR039161">
    <property type="entry name" value="C19orf47-like"/>
</dbReference>
<dbReference type="GO" id="GO:0005634">
    <property type="term" value="C:nucleus"/>
    <property type="evidence" value="ECO:0007669"/>
    <property type="project" value="TreeGrafter"/>
</dbReference>
<organism evidence="2 3">
    <name type="scientific">Brachionus calyciflorus</name>
    <dbReference type="NCBI Taxonomy" id="104777"/>
    <lineage>
        <taxon>Eukaryota</taxon>
        <taxon>Metazoa</taxon>
        <taxon>Spiralia</taxon>
        <taxon>Gnathifera</taxon>
        <taxon>Rotifera</taxon>
        <taxon>Eurotatoria</taxon>
        <taxon>Monogononta</taxon>
        <taxon>Pseudotrocha</taxon>
        <taxon>Ploima</taxon>
        <taxon>Brachionidae</taxon>
        <taxon>Brachionus</taxon>
    </lineage>
</organism>
<accession>A0A814DS26</accession>
<evidence type="ECO:0000313" key="2">
    <source>
        <dbReference type="EMBL" id="CAF0956551.1"/>
    </source>
</evidence>
<dbReference type="AlphaFoldDB" id="A0A814DS26"/>
<evidence type="ECO:0000256" key="1">
    <source>
        <dbReference type="SAM" id="MobiDB-lite"/>
    </source>
</evidence>
<evidence type="ECO:0008006" key="4">
    <source>
        <dbReference type="Google" id="ProtNLM"/>
    </source>
</evidence>
<reference evidence="2" key="1">
    <citation type="submission" date="2021-02" db="EMBL/GenBank/DDBJ databases">
        <authorList>
            <person name="Nowell W R."/>
        </authorList>
    </citation>
    <scope>NUCLEOTIDE SEQUENCE</scope>
    <source>
        <strain evidence="2">Ploen Becks lab</strain>
    </source>
</reference>
<dbReference type="Pfam" id="PF18017">
    <property type="entry name" value="SAM_4"/>
    <property type="match status" value="1"/>
</dbReference>
<sequence length="344" mass="39066">MQSTTDFATWAQFFKNAQIHQQFVNIYANKFCENRIRFDMLSDIDKTLLNEMGITAIGDCLSILKHAKVIIAKLEEEKKESLLKENPKKRGEVAKRIIENCLGDQEVKIEKPSSTLSQDLISRLNFTKNPIVKFNEESLGKVVVSSTTDDLDFDKSKKLTIKRKLTENESESSNKDKPLEYRGFLKNTPDIPQSERPISLNEALKIKKTGTNIIKLNKNNSEENKGHKLDKGIQQGLESIRKESTETNKKVISLKNIKESKETEIVSIEKKNSVFDRIKPSSGTVAGAAAVRLLKEAVTLQQNQKKSSTIETNEEPKIIRLNQPVVKRLNNNVKSVHERLSFNK</sequence>
<feature type="compositionally biased region" description="Basic and acidic residues" evidence="1">
    <location>
        <begin position="165"/>
        <end position="180"/>
    </location>
</feature>
<dbReference type="InterPro" id="IPR013761">
    <property type="entry name" value="SAM/pointed_sf"/>
</dbReference>
<dbReference type="Proteomes" id="UP000663879">
    <property type="component" value="Unassembled WGS sequence"/>
</dbReference>
<dbReference type="SUPFAM" id="SSF47769">
    <property type="entry name" value="SAM/Pointed domain"/>
    <property type="match status" value="1"/>
</dbReference>
<comment type="caution">
    <text evidence="2">The sequence shown here is derived from an EMBL/GenBank/DDBJ whole genome shotgun (WGS) entry which is preliminary data.</text>
</comment>
<proteinExistence type="predicted"/>
<protein>
    <recommendedName>
        <fullName evidence="4">SAM domain-containing protein</fullName>
    </recommendedName>
</protein>
<dbReference type="OrthoDB" id="10067653at2759"/>
<feature type="region of interest" description="Disordered" evidence="1">
    <location>
        <begin position="165"/>
        <end position="195"/>
    </location>
</feature>